<sequence length="123" mass="14302">MSTIRSDFGISALTYSAIALKIPYHYERIHKLNPKHIRSQFHVFYFPLNNAHLLENHFEGEGFWVTQNQTSFAYHKGKEVSSLTPIAGCSYIFLLWRKTDLWFQQTQNASFQSLFSSKILGVL</sequence>
<organism evidence="1 2">
    <name type="scientific">Tagetes erecta</name>
    <name type="common">African marigold</name>
    <dbReference type="NCBI Taxonomy" id="13708"/>
    <lineage>
        <taxon>Eukaryota</taxon>
        <taxon>Viridiplantae</taxon>
        <taxon>Streptophyta</taxon>
        <taxon>Embryophyta</taxon>
        <taxon>Tracheophyta</taxon>
        <taxon>Spermatophyta</taxon>
        <taxon>Magnoliopsida</taxon>
        <taxon>eudicotyledons</taxon>
        <taxon>Gunneridae</taxon>
        <taxon>Pentapetalae</taxon>
        <taxon>asterids</taxon>
        <taxon>campanulids</taxon>
        <taxon>Asterales</taxon>
        <taxon>Asteraceae</taxon>
        <taxon>Asteroideae</taxon>
        <taxon>Heliantheae alliance</taxon>
        <taxon>Tageteae</taxon>
        <taxon>Tagetes</taxon>
    </lineage>
</organism>
<dbReference type="AlphaFoldDB" id="A0AAD8K1G2"/>
<evidence type="ECO:0000313" key="2">
    <source>
        <dbReference type="Proteomes" id="UP001229421"/>
    </source>
</evidence>
<reference evidence="1" key="1">
    <citation type="journal article" date="2023" name="bioRxiv">
        <title>Improved chromosome-level genome assembly for marigold (Tagetes erecta).</title>
        <authorList>
            <person name="Jiang F."/>
            <person name="Yuan L."/>
            <person name="Wang S."/>
            <person name="Wang H."/>
            <person name="Xu D."/>
            <person name="Wang A."/>
            <person name="Fan W."/>
        </authorList>
    </citation>
    <scope>NUCLEOTIDE SEQUENCE</scope>
    <source>
        <strain evidence="1">WSJ</strain>
        <tissue evidence="1">Leaf</tissue>
    </source>
</reference>
<accession>A0AAD8K1G2</accession>
<protein>
    <submittedName>
        <fullName evidence="1">Uncharacterized protein</fullName>
    </submittedName>
</protein>
<keyword evidence="2" id="KW-1185">Reference proteome</keyword>
<gene>
    <name evidence="1" type="ORF">QVD17_35088</name>
</gene>
<comment type="caution">
    <text evidence="1">The sequence shown here is derived from an EMBL/GenBank/DDBJ whole genome shotgun (WGS) entry which is preliminary data.</text>
</comment>
<name>A0AAD8K1G2_TARER</name>
<evidence type="ECO:0000313" key="1">
    <source>
        <dbReference type="EMBL" id="KAK1413316.1"/>
    </source>
</evidence>
<proteinExistence type="predicted"/>
<dbReference type="Proteomes" id="UP001229421">
    <property type="component" value="Unassembled WGS sequence"/>
</dbReference>
<dbReference type="EMBL" id="JAUHHV010000009">
    <property type="protein sequence ID" value="KAK1413316.1"/>
    <property type="molecule type" value="Genomic_DNA"/>
</dbReference>